<proteinExistence type="predicted"/>
<dbReference type="InterPro" id="IPR058714">
    <property type="entry name" value="LpqS"/>
</dbReference>
<dbReference type="Proteomes" id="UP001229081">
    <property type="component" value="Unassembled WGS sequence"/>
</dbReference>
<evidence type="ECO:0000256" key="1">
    <source>
        <dbReference type="SAM" id="Phobius"/>
    </source>
</evidence>
<evidence type="ECO:0000313" key="2">
    <source>
        <dbReference type="EMBL" id="MDP7739320.1"/>
    </source>
</evidence>
<accession>A0AAJ1S8T9</accession>
<organism evidence="2 3">
    <name type="scientific">Mycobacterium paragordonae</name>
    <dbReference type="NCBI Taxonomy" id="1389713"/>
    <lineage>
        <taxon>Bacteria</taxon>
        <taxon>Bacillati</taxon>
        <taxon>Actinomycetota</taxon>
        <taxon>Actinomycetes</taxon>
        <taxon>Mycobacteriales</taxon>
        <taxon>Mycobacteriaceae</taxon>
        <taxon>Mycobacterium</taxon>
    </lineage>
</organism>
<sequence>MFSSRRIRSPLRSVVAIAAILWLLIGGTAQFEHTAPATPDTAHAVLTSFTGAAVVNGDPMHLKQFPLPQCPKAFAAGILPPLAPALIALGMLAALIAVASRSGEHTPASGRSPPRRHIPAHHGRALLTSLCVARR</sequence>
<reference evidence="2" key="1">
    <citation type="submission" date="2023-06" db="EMBL/GenBank/DDBJ databases">
        <title>Identification of two novel mycobacterium reveal diversities and complexities of Mycobacterium gordonae clade.</title>
        <authorList>
            <person name="Matsumoto Y."/>
            <person name="Nakamura S."/>
            <person name="Motooka D."/>
            <person name="Fukushima K."/>
        </authorList>
    </citation>
    <scope>NUCLEOTIDE SEQUENCE</scope>
    <source>
        <strain evidence="2">TY812</strain>
    </source>
</reference>
<dbReference type="Pfam" id="PF26327">
    <property type="entry name" value="LpqS"/>
    <property type="match status" value="1"/>
</dbReference>
<feature type="transmembrane region" description="Helical" evidence="1">
    <location>
        <begin position="73"/>
        <end position="99"/>
    </location>
</feature>
<protein>
    <submittedName>
        <fullName evidence="2">Uncharacterized protein</fullName>
    </submittedName>
</protein>
<keyword evidence="1" id="KW-0812">Transmembrane</keyword>
<keyword evidence="1" id="KW-1133">Transmembrane helix</keyword>
<evidence type="ECO:0000313" key="3">
    <source>
        <dbReference type="Proteomes" id="UP001229081"/>
    </source>
</evidence>
<comment type="caution">
    <text evidence="2">The sequence shown here is derived from an EMBL/GenBank/DDBJ whole genome shotgun (WGS) entry which is preliminary data.</text>
</comment>
<dbReference type="AlphaFoldDB" id="A0AAJ1S8T9"/>
<gene>
    <name evidence="2" type="ORF">QXL92_31800</name>
</gene>
<dbReference type="EMBL" id="JAUFSA010000004">
    <property type="protein sequence ID" value="MDP7739320.1"/>
    <property type="molecule type" value="Genomic_DNA"/>
</dbReference>
<name>A0AAJ1S8T9_9MYCO</name>
<keyword evidence="1" id="KW-0472">Membrane</keyword>
<dbReference type="RefSeq" id="WP_133437196.1">
    <property type="nucleotide sequence ID" value="NZ_JAUFSA010000004.1"/>
</dbReference>